<protein>
    <submittedName>
        <fullName evidence="3">GNAT family N-acetyltransferase</fullName>
    </submittedName>
</protein>
<dbReference type="RefSeq" id="WP_377607786.1">
    <property type="nucleotide sequence ID" value="NZ_JBHUME010000020.1"/>
</dbReference>
<evidence type="ECO:0000259" key="2">
    <source>
        <dbReference type="PROSITE" id="PS51186"/>
    </source>
</evidence>
<name>A0ABW5PL62_9BACL</name>
<dbReference type="EMBL" id="JBHUME010000020">
    <property type="protein sequence ID" value="MFD2615676.1"/>
    <property type="molecule type" value="Genomic_DNA"/>
</dbReference>
<dbReference type="PROSITE" id="PS51186">
    <property type="entry name" value="GNAT"/>
    <property type="match status" value="1"/>
</dbReference>
<dbReference type="Pfam" id="PF13508">
    <property type="entry name" value="Acetyltransf_7"/>
    <property type="match status" value="1"/>
</dbReference>
<reference evidence="4" key="1">
    <citation type="journal article" date="2019" name="Int. J. Syst. Evol. Microbiol.">
        <title>The Global Catalogue of Microorganisms (GCM) 10K type strain sequencing project: providing services to taxonomists for standard genome sequencing and annotation.</title>
        <authorList>
            <consortium name="The Broad Institute Genomics Platform"/>
            <consortium name="The Broad Institute Genome Sequencing Center for Infectious Disease"/>
            <person name="Wu L."/>
            <person name="Ma J."/>
        </authorList>
    </citation>
    <scope>NUCLEOTIDE SEQUENCE [LARGE SCALE GENOMIC DNA]</scope>
    <source>
        <strain evidence="4">KCTC 3950</strain>
    </source>
</reference>
<proteinExistence type="predicted"/>
<dbReference type="Proteomes" id="UP001597541">
    <property type="component" value="Unassembled WGS sequence"/>
</dbReference>
<accession>A0ABW5PL62</accession>
<evidence type="ECO:0000313" key="3">
    <source>
        <dbReference type="EMBL" id="MFD2615676.1"/>
    </source>
</evidence>
<evidence type="ECO:0000256" key="1">
    <source>
        <dbReference type="ARBA" id="ARBA00022679"/>
    </source>
</evidence>
<dbReference type="PANTHER" id="PTHR13947:SF37">
    <property type="entry name" value="LD18367P"/>
    <property type="match status" value="1"/>
</dbReference>
<dbReference type="InterPro" id="IPR000182">
    <property type="entry name" value="GNAT_dom"/>
</dbReference>
<dbReference type="SUPFAM" id="SSF55729">
    <property type="entry name" value="Acyl-CoA N-acyltransferases (Nat)"/>
    <property type="match status" value="1"/>
</dbReference>
<evidence type="ECO:0000313" key="4">
    <source>
        <dbReference type="Proteomes" id="UP001597541"/>
    </source>
</evidence>
<dbReference type="Gene3D" id="3.40.630.30">
    <property type="match status" value="1"/>
</dbReference>
<sequence>MLKRIDLNDRLAVNELWYLQHASYKVEAELIGFSQIPPLLDTLDTLQNCGEQVIAYEADGEMAGALAYTTEGRTAEICRMMVHPDYFRQEIASKLLEYVEDNSGCSHFIVSTGTLNEPAIRLYRKHGFQETGRTEVVPGVWITHFSKSITERG</sequence>
<dbReference type="InterPro" id="IPR016181">
    <property type="entry name" value="Acyl_CoA_acyltransferase"/>
</dbReference>
<dbReference type="PANTHER" id="PTHR13947">
    <property type="entry name" value="GNAT FAMILY N-ACETYLTRANSFERASE"/>
    <property type="match status" value="1"/>
</dbReference>
<gene>
    <name evidence="3" type="ORF">ACFSUF_25030</name>
</gene>
<dbReference type="InterPro" id="IPR050769">
    <property type="entry name" value="NAT_camello-type"/>
</dbReference>
<dbReference type="CDD" id="cd04301">
    <property type="entry name" value="NAT_SF"/>
    <property type="match status" value="1"/>
</dbReference>
<organism evidence="3 4">
    <name type="scientific">Paenibacillus gansuensis</name>
    <dbReference type="NCBI Taxonomy" id="306542"/>
    <lineage>
        <taxon>Bacteria</taxon>
        <taxon>Bacillati</taxon>
        <taxon>Bacillota</taxon>
        <taxon>Bacilli</taxon>
        <taxon>Bacillales</taxon>
        <taxon>Paenibacillaceae</taxon>
        <taxon>Paenibacillus</taxon>
    </lineage>
</organism>
<keyword evidence="1" id="KW-0808">Transferase</keyword>
<feature type="domain" description="N-acetyltransferase" evidence="2">
    <location>
        <begin position="1"/>
        <end position="152"/>
    </location>
</feature>
<keyword evidence="4" id="KW-1185">Reference proteome</keyword>
<comment type="caution">
    <text evidence="3">The sequence shown here is derived from an EMBL/GenBank/DDBJ whole genome shotgun (WGS) entry which is preliminary data.</text>
</comment>